<protein>
    <submittedName>
        <fullName evidence="1">Uncharacterized protein</fullName>
    </submittedName>
</protein>
<sequence length="135" mass="15932">MATERFSQAEPGGFEIGAIRTIGRNPKFSIEPQEDRHQFHIPNFLFPNKFIEPNPTWGSFNISGDITQNSNIVPCKNAVGQILRNLRQPDIAWQYNRPFIKLWTNRNRKGDWYYHNRIETKKNSILGKFRRWSGR</sequence>
<dbReference type="EMBL" id="JACSEA010000006">
    <property type="protein sequence ID" value="KAF7398466.1"/>
    <property type="molecule type" value="Genomic_DNA"/>
</dbReference>
<reference evidence="1" key="1">
    <citation type="journal article" date="2020" name="G3 (Bethesda)">
        <title>High-Quality Assemblies for Three Invasive Social Wasps from the &lt;i&gt;Vespula&lt;/i&gt; Genus.</title>
        <authorList>
            <person name="Harrop T.W.R."/>
            <person name="Guhlin J."/>
            <person name="McLaughlin G.M."/>
            <person name="Permina E."/>
            <person name="Stockwell P."/>
            <person name="Gilligan J."/>
            <person name="Le Lec M.F."/>
            <person name="Gruber M.A.M."/>
            <person name="Quinn O."/>
            <person name="Lovegrove M."/>
            <person name="Duncan E.J."/>
            <person name="Remnant E.J."/>
            <person name="Van Eeckhoven J."/>
            <person name="Graham B."/>
            <person name="Knapp R.A."/>
            <person name="Langford K.W."/>
            <person name="Kronenberg Z."/>
            <person name="Press M.O."/>
            <person name="Eacker S.M."/>
            <person name="Wilson-Rankin E.E."/>
            <person name="Purcell J."/>
            <person name="Lester P.J."/>
            <person name="Dearden P.K."/>
        </authorList>
    </citation>
    <scope>NUCLEOTIDE SEQUENCE</scope>
    <source>
        <strain evidence="1">Marl-1</strain>
    </source>
</reference>
<evidence type="ECO:0000313" key="2">
    <source>
        <dbReference type="Proteomes" id="UP000614350"/>
    </source>
</evidence>
<dbReference type="AlphaFoldDB" id="A0A834K1N8"/>
<accession>A0A834K1N8</accession>
<gene>
    <name evidence="1" type="ORF">HZH66_006363</name>
</gene>
<evidence type="ECO:0000313" key="1">
    <source>
        <dbReference type="EMBL" id="KAF7398466.1"/>
    </source>
</evidence>
<comment type="caution">
    <text evidence="1">The sequence shown here is derived from an EMBL/GenBank/DDBJ whole genome shotgun (WGS) entry which is preliminary data.</text>
</comment>
<name>A0A834K1N8_VESVU</name>
<dbReference type="Proteomes" id="UP000614350">
    <property type="component" value="Unassembled WGS sequence"/>
</dbReference>
<organism evidence="1 2">
    <name type="scientific">Vespula vulgaris</name>
    <name type="common">Yellow jacket</name>
    <name type="synonym">Wasp</name>
    <dbReference type="NCBI Taxonomy" id="7454"/>
    <lineage>
        <taxon>Eukaryota</taxon>
        <taxon>Metazoa</taxon>
        <taxon>Ecdysozoa</taxon>
        <taxon>Arthropoda</taxon>
        <taxon>Hexapoda</taxon>
        <taxon>Insecta</taxon>
        <taxon>Pterygota</taxon>
        <taxon>Neoptera</taxon>
        <taxon>Endopterygota</taxon>
        <taxon>Hymenoptera</taxon>
        <taxon>Apocrita</taxon>
        <taxon>Aculeata</taxon>
        <taxon>Vespoidea</taxon>
        <taxon>Vespidae</taxon>
        <taxon>Vespinae</taxon>
        <taxon>Vespula</taxon>
    </lineage>
</organism>
<keyword evidence="2" id="KW-1185">Reference proteome</keyword>
<proteinExistence type="predicted"/>